<dbReference type="FunFam" id="1.20.1260.60:FF:000002">
    <property type="entry name" value="Vacuolar protein sorting-associated protein IST1"/>
    <property type="match status" value="1"/>
</dbReference>
<evidence type="ECO:0000256" key="1">
    <source>
        <dbReference type="ARBA" id="ARBA00005536"/>
    </source>
</evidence>
<sequence length="334" mass="38502">MKKNKLRVETIKKKRNSMEKYMKNDIAMLLNNGLLYDAYCRAEGLLIEQNRTECYNFIMQFTECISKHVSIMQKKRECPEECKEAIPSLIYAAARFADLPELRELRALFTKKYGNSLEPYLNQEFVVKLKVEPPTKEMKLLLMYGIAQEFSIEWDPKALEQKLFKPPQMEQNDAQHKSLNDKVDDGYKLVDTKHDTFQNTKNFGADENDTNDNIDKPTRPVGNNTNSTNKSKPRLTRMKREESLGGVASMSPTKENGEKEHEKNMHFGNTKPLAYKTNEGSRSPCGTPIIPTNTMGRRHNRVPSFQLGILSKHVHPKLPDYDDLIIQLASLRKD</sequence>
<evidence type="ECO:0000256" key="2">
    <source>
        <dbReference type="SAM" id="MobiDB-lite"/>
    </source>
</evidence>
<dbReference type="AlphaFoldDB" id="A0A5B6UED7"/>
<comment type="caution">
    <text evidence="3">The sequence shown here is derived from an EMBL/GenBank/DDBJ whole genome shotgun (WGS) entry which is preliminary data.</text>
</comment>
<keyword evidence="4" id="KW-1185">Reference proteome</keyword>
<dbReference type="Pfam" id="PF03398">
    <property type="entry name" value="Ist1"/>
    <property type="match status" value="1"/>
</dbReference>
<comment type="similarity">
    <text evidence="1">Belongs to the IST1 family.</text>
</comment>
<feature type="region of interest" description="Disordered" evidence="2">
    <location>
        <begin position="198"/>
        <end position="264"/>
    </location>
</feature>
<name>A0A5B6UED7_9ROSI</name>
<gene>
    <name evidence="3" type="ORF">EPI10_018567</name>
</gene>
<protein>
    <submittedName>
        <fullName evidence="3">IST1-like protein</fullName>
    </submittedName>
</protein>
<evidence type="ECO:0000313" key="4">
    <source>
        <dbReference type="Proteomes" id="UP000325315"/>
    </source>
</evidence>
<dbReference type="OrthoDB" id="29853at2759"/>
<accession>A0A5B6UED7</accession>
<feature type="compositionally biased region" description="Basic and acidic residues" evidence="2">
    <location>
        <begin position="255"/>
        <end position="264"/>
    </location>
</feature>
<dbReference type="Proteomes" id="UP000325315">
    <property type="component" value="Unassembled WGS sequence"/>
</dbReference>
<organism evidence="3 4">
    <name type="scientific">Gossypium australe</name>
    <dbReference type="NCBI Taxonomy" id="47621"/>
    <lineage>
        <taxon>Eukaryota</taxon>
        <taxon>Viridiplantae</taxon>
        <taxon>Streptophyta</taxon>
        <taxon>Embryophyta</taxon>
        <taxon>Tracheophyta</taxon>
        <taxon>Spermatophyta</taxon>
        <taxon>Magnoliopsida</taxon>
        <taxon>eudicotyledons</taxon>
        <taxon>Gunneridae</taxon>
        <taxon>Pentapetalae</taxon>
        <taxon>rosids</taxon>
        <taxon>malvids</taxon>
        <taxon>Malvales</taxon>
        <taxon>Malvaceae</taxon>
        <taxon>Malvoideae</taxon>
        <taxon>Gossypium</taxon>
    </lineage>
</organism>
<feature type="compositionally biased region" description="Polar residues" evidence="2">
    <location>
        <begin position="221"/>
        <end position="230"/>
    </location>
</feature>
<evidence type="ECO:0000313" key="3">
    <source>
        <dbReference type="EMBL" id="KAA3455553.1"/>
    </source>
</evidence>
<dbReference type="EMBL" id="SMMG02000012">
    <property type="protein sequence ID" value="KAA3455553.1"/>
    <property type="molecule type" value="Genomic_DNA"/>
</dbReference>
<proteinExistence type="inferred from homology"/>
<dbReference type="PANTHER" id="PTHR12161:SF60">
    <property type="entry name" value="REGULATOR OF VPS4 ACTIVITY IN THE MVB PATHWAY PROTEIN"/>
    <property type="match status" value="1"/>
</dbReference>
<dbReference type="InterPro" id="IPR042277">
    <property type="entry name" value="IST1-like"/>
</dbReference>
<dbReference type="PANTHER" id="PTHR12161">
    <property type="entry name" value="IST1 FAMILY MEMBER"/>
    <property type="match status" value="1"/>
</dbReference>
<dbReference type="Gene3D" id="1.20.1260.60">
    <property type="entry name" value="Vacuolar protein sorting-associated protein Ist1"/>
    <property type="match status" value="1"/>
</dbReference>
<reference evidence="3" key="1">
    <citation type="submission" date="2019-08" db="EMBL/GenBank/DDBJ databases">
        <authorList>
            <person name="Liu F."/>
        </authorList>
    </citation>
    <scope>NUCLEOTIDE SEQUENCE [LARGE SCALE GENOMIC DNA]</scope>
    <source>
        <strain evidence="3">PA1801</strain>
        <tissue evidence="3">Leaf</tissue>
    </source>
</reference>
<dbReference type="GO" id="GO:0015031">
    <property type="term" value="P:protein transport"/>
    <property type="evidence" value="ECO:0007669"/>
    <property type="project" value="InterPro"/>
</dbReference>
<dbReference type="InterPro" id="IPR005061">
    <property type="entry name" value="Ist1"/>
</dbReference>